<dbReference type="AlphaFoldDB" id="A0A8J3D7T3"/>
<keyword evidence="4" id="KW-1185">Reference proteome</keyword>
<keyword evidence="2" id="KW-1133">Transmembrane helix</keyword>
<dbReference type="SUPFAM" id="SSF46894">
    <property type="entry name" value="C-terminal effector domain of the bipartite response regulators"/>
    <property type="match status" value="1"/>
</dbReference>
<organism evidence="3 4">
    <name type="scientific">Persicitalea jodogahamensis</name>
    <dbReference type="NCBI Taxonomy" id="402147"/>
    <lineage>
        <taxon>Bacteria</taxon>
        <taxon>Pseudomonadati</taxon>
        <taxon>Bacteroidota</taxon>
        <taxon>Cytophagia</taxon>
        <taxon>Cytophagales</taxon>
        <taxon>Spirosomataceae</taxon>
        <taxon>Persicitalea</taxon>
    </lineage>
</organism>
<dbReference type="Gene3D" id="1.25.40.10">
    <property type="entry name" value="Tetratricopeptide repeat domain"/>
    <property type="match status" value="1"/>
</dbReference>
<dbReference type="GO" id="GO:0003677">
    <property type="term" value="F:DNA binding"/>
    <property type="evidence" value="ECO:0007669"/>
    <property type="project" value="InterPro"/>
</dbReference>
<gene>
    <name evidence="3" type="ORF">GCM10007390_46550</name>
</gene>
<keyword evidence="1" id="KW-0175">Coiled coil</keyword>
<feature type="transmembrane region" description="Helical" evidence="2">
    <location>
        <begin position="430"/>
        <end position="450"/>
    </location>
</feature>
<keyword evidence="2" id="KW-0812">Transmembrane</keyword>
<feature type="coiled-coil region" evidence="1">
    <location>
        <begin position="403"/>
        <end position="430"/>
    </location>
</feature>
<dbReference type="InterPro" id="IPR011990">
    <property type="entry name" value="TPR-like_helical_dom_sf"/>
</dbReference>
<sequence length="631" mass="73223">MSPTPSSLFPILPASQAGKRRIFHLLICFLGVTLLPLPGLANPVVQKIEKATPTYRVIHLIYYFDTCRAVTQNKEYAFEVLNEIENVGIRLRDKHLRRYVRYTRDTYGRNGDGTNQQKAELFLKVGKQATKDGDPEIAAVCQHFAGQYYFIAEDYGKAFQFLLIANRAFRSIGLKSIPPISRFLYELAFNYYHFHEFEKVIPLLREAEKFPPFSENLHIQTYNTMALSYAHLSSKDSLNRDEYIREAERNYLRSQQLAAQYRDSVWIGITAGNLGGLYQNQKRWVDALKAFKSDYHLGLKFGRNRYYPTSGALGAALAFVHLEQLDSCRYYLDRAKELYQLNLTMPDFARNLRDEDYLWEYYEIMRQYYKLVDNSRRASQYADSMFLMSDRIAVRSSARQLSLAEQKLLIQKYESEVEAIDAEKSNQQSIFWLIAIGLASLAGLFFRLLYLSRIRRRQEQEIEVAKEKSLRLEKQIVEDELQQAQIDLNGFVENLHQKNALIDALTLQLESLESGSLAKDDTQLNEARQKLMHSNLLTKNDWDEFQRRFERVHPGFFWQLRTQFPDISPAEERLLALSQLRLDTSQMSRMLGISPSSVHKTKYRLRKKLGLSANSPLSGLMDTPGGDPIIY</sequence>
<dbReference type="RefSeq" id="WP_189568026.1">
    <property type="nucleotide sequence ID" value="NZ_BMXF01000006.1"/>
</dbReference>
<evidence type="ECO:0008006" key="5">
    <source>
        <dbReference type="Google" id="ProtNLM"/>
    </source>
</evidence>
<name>A0A8J3D7T3_9BACT</name>
<dbReference type="Proteomes" id="UP000598271">
    <property type="component" value="Unassembled WGS sequence"/>
</dbReference>
<evidence type="ECO:0000313" key="3">
    <source>
        <dbReference type="EMBL" id="GHB85755.1"/>
    </source>
</evidence>
<dbReference type="SUPFAM" id="SSF48452">
    <property type="entry name" value="TPR-like"/>
    <property type="match status" value="1"/>
</dbReference>
<evidence type="ECO:0000256" key="1">
    <source>
        <dbReference type="SAM" id="Coils"/>
    </source>
</evidence>
<comment type="caution">
    <text evidence="3">The sequence shown here is derived from an EMBL/GenBank/DDBJ whole genome shotgun (WGS) entry which is preliminary data.</text>
</comment>
<accession>A0A8J3D7T3</accession>
<dbReference type="InterPro" id="IPR016032">
    <property type="entry name" value="Sig_transdc_resp-reg_C-effctor"/>
</dbReference>
<keyword evidence="2" id="KW-0472">Membrane</keyword>
<evidence type="ECO:0000256" key="2">
    <source>
        <dbReference type="SAM" id="Phobius"/>
    </source>
</evidence>
<protein>
    <recommendedName>
        <fullName evidence="5">HTH luxR-type domain-containing protein</fullName>
    </recommendedName>
</protein>
<dbReference type="EMBL" id="BMXF01000006">
    <property type="protein sequence ID" value="GHB85755.1"/>
    <property type="molecule type" value="Genomic_DNA"/>
</dbReference>
<dbReference type="GO" id="GO:0006355">
    <property type="term" value="P:regulation of DNA-templated transcription"/>
    <property type="evidence" value="ECO:0007669"/>
    <property type="project" value="InterPro"/>
</dbReference>
<proteinExistence type="predicted"/>
<feature type="coiled-coil region" evidence="1">
    <location>
        <begin position="455"/>
        <end position="494"/>
    </location>
</feature>
<evidence type="ECO:0000313" key="4">
    <source>
        <dbReference type="Proteomes" id="UP000598271"/>
    </source>
</evidence>
<reference evidence="3 4" key="1">
    <citation type="journal article" date="2014" name="Int. J. Syst. Evol. Microbiol.">
        <title>Complete genome sequence of Corynebacterium casei LMG S-19264T (=DSM 44701T), isolated from a smear-ripened cheese.</title>
        <authorList>
            <consortium name="US DOE Joint Genome Institute (JGI-PGF)"/>
            <person name="Walter F."/>
            <person name="Albersmeier A."/>
            <person name="Kalinowski J."/>
            <person name="Ruckert C."/>
        </authorList>
    </citation>
    <scope>NUCLEOTIDE SEQUENCE [LARGE SCALE GENOMIC DNA]</scope>
    <source>
        <strain evidence="3 4">KCTC 12866</strain>
    </source>
</reference>